<dbReference type="PROSITE" id="PS50882">
    <property type="entry name" value="YTH"/>
    <property type="match status" value="1"/>
</dbReference>
<dbReference type="Proteomes" id="UP000799429">
    <property type="component" value="Unassembled WGS sequence"/>
</dbReference>
<sequence length="712" mass="77737">MAFVWVQQWVALPVIVEEQMGDAPKDVGFQPGEPLKPSLTQDENYSIIKPGTLNPLSPPSTEVRPPVNNTQFYPQYGYSTNLQVGPEASRFQSQSSQMSYNPPSSQDQGSSSFNLGAISGALPDYSSTSQNQNLHSHPQQQFQRSVSGASTSALAYQLGQNLQYQNQTNPNYTNQPQFNPGYLQGQYAPNYVSAQGNPMVQHGQYAYNPNQTRSTVPSPLQQTLPGFQQQNQQYLLYPSPYGGQPQALHGIGNPQIMQQGPYGRRSSFHGIISPQMHDPSGLSAGSAFTSANRMVPGLGVASEGISGGNFMSPGGIQVIKRQSSDTTLNTMPRGPPRKPKQSGHALWVGNLPPGTTVTDLKDHFSRDATRHIESLFLISKSNCAFVNYRTEESCTAAMHRFHDSRFNGVRLVCRLRRSSAPSSGVPTGPSSMAGPRAPSTSPQRSPKLQDGEEQPVQKSEEPALVDRVKSPPGAKVPEKFFVVKSLTLQDLELSVRNGIWATQSHNEDTLNKAFESAENVYLIFSANKSGEYFGYARMASAIGEDSSEVITSIPRTDVVDTLDAPKSIPTPATEHAPKGRIIDDSARGTIFWEADLTDDENDMAQGGVDGNQTGAETENSSTTQTWGKPFKVQWISTNRLPFYRTRGLRNPWNANREVKIARDGTELETSVGKRLIQMFYRLGPPNAAAPPGMPMLPVQGPVVGTQGNMRPY</sequence>
<feature type="region of interest" description="Disordered" evidence="2">
    <location>
        <begin position="86"/>
        <end position="148"/>
    </location>
</feature>
<feature type="compositionally biased region" description="Basic and acidic residues" evidence="2">
    <location>
        <begin position="458"/>
        <end position="469"/>
    </location>
</feature>
<dbReference type="Gene3D" id="3.30.70.330">
    <property type="match status" value="1"/>
</dbReference>
<dbReference type="GO" id="GO:1990247">
    <property type="term" value="F:N6-methyladenosine-containing RNA reader activity"/>
    <property type="evidence" value="ECO:0007669"/>
    <property type="project" value="TreeGrafter"/>
</dbReference>
<reference evidence="5" key="1">
    <citation type="journal article" date="2020" name="Stud. Mycol.">
        <title>101 Dothideomycetes genomes: a test case for predicting lifestyles and emergence of pathogens.</title>
        <authorList>
            <person name="Haridas S."/>
            <person name="Albert R."/>
            <person name="Binder M."/>
            <person name="Bloem J."/>
            <person name="Labutti K."/>
            <person name="Salamov A."/>
            <person name="Andreopoulos B."/>
            <person name="Baker S."/>
            <person name="Barry K."/>
            <person name="Bills G."/>
            <person name="Bluhm B."/>
            <person name="Cannon C."/>
            <person name="Castanera R."/>
            <person name="Culley D."/>
            <person name="Daum C."/>
            <person name="Ezra D."/>
            <person name="Gonzalez J."/>
            <person name="Henrissat B."/>
            <person name="Kuo A."/>
            <person name="Liang C."/>
            <person name="Lipzen A."/>
            <person name="Lutzoni F."/>
            <person name="Magnuson J."/>
            <person name="Mondo S."/>
            <person name="Nolan M."/>
            <person name="Ohm R."/>
            <person name="Pangilinan J."/>
            <person name="Park H.-J."/>
            <person name="Ramirez L."/>
            <person name="Alfaro M."/>
            <person name="Sun H."/>
            <person name="Tritt A."/>
            <person name="Yoshinaga Y."/>
            <person name="Zwiers L.-H."/>
            <person name="Turgeon B."/>
            <person name="Goodwin S."/>
            <person name="Spatafora J."/>
            <person name="Crous P."/>
            <person name="Grigoriev I."/>
        </authorList>
    </citation>
    <scope>NUCLEOTIDE SEQUENCE</scope>
    <source>
        <strain evidence="5">CBS 101060</strain>
    </source>
</reference>
<evidence type="ECO:0000313" key="6">
    <source>
        <dbReference type="Proteomes" id="UP000799429"/>
    </source>
</evidence>
<dbReference type="PANTHER" id="PTHR12357">
    <property type="entry name" value="YTH YT521-B HOMOLOGY DOMAIN-CONTAINING"/>
    <property type="match status" value="1"/>
</dbReference>
<dbReference type="GO" id="GO:0000398">
    <property type="term" value="P:mRNA splicing, via spliceosome"/>
    <property type="evidence" value="ECO:0007669"/>
    <property type="project" value="TreeGrafter"/>
</dbReference>
<feature type="compositionally biased region" description="Polar residues" evidence="2">
    <location>
        <begin position="610"/>
        <end position="624"/>
    </location>
</feature>
<dbReference type="Pfam" id="PF25701">
    <property type="entry name" value="RRM_YTH1"/>
    <property type="match status" value="1"/>
</dbReference>
<evidence type="ECO:0000313" key="5">
    <source>
        <dbReference type="EMBL" id="KAF2842955.1"/>
    </source>
</evidence>
<dbReference type="InterPro" id="IPR035979">
    <property type="entry name" value="RBD_domain_sf"/>
</dbReference>
<dbReference type="GO" id="GO:0005654">
    <property type="term" value="C:nucleoplasm"/>
    <property type="evidence" value="ECO:0007669"/>
    <property type="project" value="TreeGrafter"/>
</dbReference>
<organism evidence="5 6">
    <name type="scientific">Patellaria atrata CBS 101060</name>
    <dbReference type="NCBI Taxonomy" id="1346257"/>
    <lineage>
        <taxon>Eukaryota</taxon>
        <taxon>Fungi</taxon>
        <taxon>Dikarya</taxon>
        <taxon>Ascomycota</taxon>
        <taxon>Pezizomycotina</taxon>
        <taxon>Dothideomycetes</taxon>
        <taxon>Dothideomycetes incertae sedis</taxon>
        <taxon>Patellariales</taxon>
        <taxon>Patellariaceae</taxon>
        <taxon>Patellaria</taxon>
    </lineage>
</organism>
<feature type="region of interest" description="Disordered" evidence="2">
    <location>
        <begin position="326"/>
        <end position="352"/>
    </location>
</feature>
<accession>A0A9P4VUX7</accession>
<dbReference type="AlphaFoldDB" id="A0A9P4VUX7"/>
<feature type="region of interest" description="Disordered" evidence="2">
    <location>
        <begin position="600"/>
        <end position="624"/>
    </location>
</feature>
<dbReference type="CDD" id="cd21134">
    <property type="entry name" value="YTH"/>
    <property type="match status" value="1"/>
</dbReference>
<proteinExistence type="predicted"/>
<evidence type="ECO:0000259" key="4">
    <source>
        <dbReference type="PROSITE" id="PS50882"/>
    </source>
</evidence>
<gene>
    <name evidence="5" type="ORF">M501DRAFT_1012337</name>
</gene>
<dbReference type="PROSITE" id="PS50102">
    <property type="entry name" value="RRM"/>
    <property type="match status" value="1"/>
</dbReference>
<dbReference type="Gene3D" id="3.10.590.10">
    <property type="entry name" value="ph1033 like domains"/>
    <property type="match status" value="1"/>
</dbReference>
<dbReference type="InterPro" id="IPR007275">
    <property type="entry name" value="YTH_domain"/>
</dbReference>
<evidence type="ECO:0000256" key="2">
    <source>
        <dbReference type="SAM" id="MobiDB-lite"/>
    </source>
</evidence>
<feature type="domain" description="YTH" evidence="4">
    <location>
        <begin position="478"/>
        <end position="679"/>
    </location>
</feature>
<protein>
    <recommendedName>
        <fullName evidence="7">YTH domain-containing protein</fullName>
    </recommendedName>
</protein>
<dbReference type="OrthoDB" id="306690at2759"/>
<dbReference type="Pfam" id="PF04146">
    <property type="entry name" value="YTH"/>
    <property type="match status" value="1"/>
</dbReference>
<dbReference type="InterPro" id="IPR000504">
    <property type="entry name" value="RRM_dom"/>
</dbReference>
<dbReference type="GO" id="GO:0000381">
    <property type="term" value="P:regulation of alternative mRNA splicing, via spliceosome"/>
    <property type="evidence" value="ECO:0007669"/>
    <property type="project" value="TreeGrafter"/>
</dbReference>
<feature type="compositionally biased region" description="Polar residues" evidence="2">
    <location>
        <begin position="90"/>
        <end position="114"/>
    </location>
</feature>
<keyword evidence="6" id="KW-1185">Reference proteome</keyword>
<dbReference type="SMART" id="SM00360">
    <property type="entry name" value="RRM"/>
    <property type="match status" value="1"/>
</dbReference>
<comment type="caution">
    <text evidence="5">The sequence shown here is derived from an EMBL/GenBank/DDBJ whole genome shotgun (WGS) entry which is preliminary data.</text>
</comment>
<evidence type="ECO:0000259" key="3">
    <source>
        <dbReference type="PROSITE" id="PS50102"/>
    </source>
</evidence>
<dbReference type="PANTHER" id="PTHR12357:SF3">
    <property type="entry name" value="YTH DOMAIN-CONTAINING PROTEIN 1"/>
    <property type="match status" value="1"/>
</dbReference>
<evidence type="ECO:0000256" key="1">
    <source>
        <dbReference type="PROSITE-ProRule" id="PRU00176"/>
    </source>
</evidence>
<dbReference type="SUPFAM" id="SSF54928">
    <property type="entry name" value="RNA-binding domain, RBD"/>
    <property type="match status" value="1"/>
</dbReference>
<feature type="region of interest" description="Disordered" evidence="2">
    <location>
        <begin position="419"/>
        <end position="471"/>
    </location>
</feature>
<dbReference type="InterPro" id="IPR012677">
    <property type="entry name" value="Nucleotide-bd_a/b_plait_sf"/>
</dbReference>
<evidence type="ECO:0008006" key="7">
    <source>
        <dbReference type="Google" id="ProtNLM"/>
    </source>
</evidence>
<feature type="compositionally biased region" description="Polar residues" evidence="2">
    <location>
        <begin position="125"/>
        <end position="148"/>
    </location>
</feature>
<dbReference type="InterPro" id="IPR045168">
    <property type="entry name" value="YTH_prot"/>
</dbReference>
<dbReference type="EMBL" id="MU006089">
    <property type="protein sequence ID" value="KAF2842955.1"/>
    <property type="molecule type" value="Genomic_DNA"/>
</dbReference>
<feature type="domain" description="RRM" evidence="3">
    <location>
        <begin position="344"/>
        <end position="418"/>
    </location>
</feature>
<keyword evidence="1" id="KW-0694">RNA-binding</keyword>
<feature type="region of interest" description="Disordered" evidence="2">
    <location>
        <begin position="25"/>
        <end position="65"/>
    </location>
</feature>
<dbReference type="InterPro" id="IPR057720">
    <property type="entry name" value="RRM_YTH1"/>
</dbReference>
<dbReference type="GO" id="GO:0003729">
    <property type="term" value="F:mRNA binding"/>
    <property type="evidence" value="ECO:0007669"/>
    <property type="project" value="TreeGrafter"/>
</dbReference>
<name>A0A9P4VUX7_9PEZI</name>
<dbReference type="CDD" id="cd00590">
    <property type="entry name" value="RRM_SF"/>
    <property type="match status" value="1"/>
</dbReference>
<feature type="compositionally biased region" description="Polar residues" evidence="2">
    <location>
        <begin position="419"/>
        <end position="430"/>
    </location>
</feature>